<evidence type="ECO:0000259" key="5">
    <source>
        <dbReference type="Pfam" id="PF24842"/>
    </source>
</evidence>
<protein>
    <submittedName>
        <fullName evidence="6">Uncharacterized protein</fullName>
    </submittedName>
</protein>
<dbReference type="Gene3D" id="2.40.40.50">
    <property type="entry name" value="Ubiquitin fusion degradation protein UFD1, N-terminal domain"/>
    <property type="match status" value="1"/>
</dbReference>
<dbReference type="EMBL" id="HBGZ01014849">
    <property type="protein sequence ID" value="CAD9601807.1"/>
    <property type="molecule type" value="Transcribed_RNA"/>
</dbReference>
<organism evidence="6">
    <name type="scientific">Skeletonema marinoi</name>
    <dbReference type="NCBI Taxonomy" id="267567"/>
    <lineage>
        <taxon>Eukaryota</taxon>
        <taxon>Sar</taxon>
        <taxon>Stramenopiles</taxon>
        <taxon>Ochrophyta</taxon>
        <taxon>Bacillariophyta</taxon>
        <taxon>Coscinodiscophyceae</taxon>
        <taxon>Thalassiosirophycidae</taxon>
        <taxon>Thalassiosirales</taxon>
        <taxon>Skeletonemataceae</taxon>
        <taxon>Skeletonema</taxon>
        <taxon>Skeletonema marinoi-dohrnii complex</taxon>
    </lineage>
</organism>
<evidence type="ECO:0000256" key="2">
    <source>
        <dbReference type="ARBA" id="ARBA00022786"/>
    </source>
</evidence>
<feature type="domain" description="Ubiquitin fusion degradation protein UFD1 N-terminal subdomain 2" evidence="5">
    <location>
        <begin position="221"/>
        <end position="301"/>
    </location>
</feature>
<feature type="domain" description="Ubiquitin fusion degradation protein UFD1 N-terminal subdomain 1" evidence="4">
    <location>
        <begin position="118"/>
        <end position="216"/>
    </location>
</feature>
<evidence type="ECO:0000256" key="3">
    <source>
        <dbReference type="SAM" id="SignalP"/>
    </source>
</evidence>
<dbReference type="AlphaFoldDB" id="A0A6U3VNR1"/>
<keyword evidence="2" id="KW-0833">Ubl conjugation pathway</keyword>
<dbReference type="GO" id="GO:0036503">
    <property type="term" value="P:ERAD pathway"/>
    <property type="evidence" value="ECO:0007669"/>
    <property type="project" value="TreeGrafter"/>
</dbReference>
<dbReference type="PANTHER" id="PTHR12555">
    <property type="entry name" value="UBIQUITIN FUSION DEGRADATON PROTEIN 1"/>
    <property type="match status" value="1"/>
</dbReference>
<sequence length="312" mass="34690">MKPLATLLLCTSQLFSCASASTNLQDIPTTSITASSPFYFDQTSQYPAPSLISDGVGFFSKKWSQAKNIALLEQAVEDHNAEYVATSANGVDAISYRRAIALPLDDRFDPPVGVFSHGHIYTGDKMSLPRNFWDAIMKSKAEVPWLFEVSRVDGVSSPRVTMPADEHHHKSSATLSRAVGGALDFRSPNNYVFLPPWMFKALGLRPRDVVDVRLVKTTPPGSAVKLRPHTSAFTNIGNHQAVLETELKHYSALTLGSTIPFDYRGERFYFDVVDLRSAPRGERVPMAKVQDCDIAAEFVRPKDQMKPKRRQK</sequence>
<feature type="signal peptide" evidence="3">
    <location>
        <begin position="1"/>
        <end position="20"/>
    </location>
</feature>
<dbReference type="GO" id="GO:0006511">
    <property type="term" value="P:ubiquitin-dependent protein catabolic process"/>
    <property type="evidence" value="ECO:0007669"/>
    <property type="project" value="InterPro"/>
</dbReference>
<accession>A0A6U3VNR1</accession>
<dbReference type="Pfam" id="PF24842">
    <property type="entry name" value="UFD1_N2"/>
    <property type="match status" value="1"/>
</dbReference>
<comment type="similarity">
    <text evidence="1">Belongs to the UFD1 family.</text>
</comment>
<reference evidence="6" key="1">
    <citation type="submission" date="2021-01" db="EMBL/GenBank/DDBJ databases">
        <authorList>
            <person name="Corre E."/>
            <person name="Pelletier E."/>
            <person name="Niang G."/>
            <person name="Scheremetjew M."/>
            <person name="Finn R."/>
            <person name="Kale V."/>
            <person name="Holt S."/>
            <person name="Cochrane G."/>
            <person name="Meng A."/>
            <person name="Brown T."/>
            <person name="Cohen L."/>
        </authorList>
    </citation>
    <scope>NUCLEOTIDE SEQUENCE</scope>
    <source>
        <strain evidence="6">SM1012Den-03</strain>
    </source>
</reference>
<dbReference type="InterPro" id="IPR042299">
    <property type="entry name" value="Ufd1-like_Nn"/>
</dbReference>
<evidence type="ECO:0000313" key="7">
    <source>
        <dbReference type="EMBL" id="CAD9601807.1"/>
    </source>
</evidence>
<dbReference type="GO" id="GO:0031593">
    <property type="term" value="F:polyubiquitin modification-dependent protein binding"/>
    <property type="evidence" value="ECO:0007669"/>
    <property type="project" value="TreeGrafter"/>
</dbReference>
<proteinExistence type="inferred from homology"/>
<evidence type="ECO:0000259" key="4">
    <source>
        <dbReference type="Pfam" id="PF03152"/>
    </source>
</evidence>
<dbReference type="GO" id="GO:0034098">
    <property type="term" value="C:VCP-NPL4-UFD1 AAA ATPase complex"/>
    <property type="evidence" value="ECO:0007669"/>
    <property type="project" value="TreeGrafter"/>
</dbReference>
<evidence type="ECO:0000313" key="6">
    <source>
        <dbReference type="EMBL" id="CAD9601805.1"/>
    </source>
</evidence>
<dbReference type="EMBL" id="HBGZ01014847">
    <property type="protein sequence ID" value="CAD9601805.1"/>
    <property type="molecule type" value="Transcribed_RNA"/>
</dbReference>
<dbReference type="InterPro" id="IPR055418">
    <property type="entry name" value="UFD1_N2"/>
</dbReference>
<dbReference type="InterPro" id="IPR004854">
    <property type="entry name" value="Ufd1-like"/>
</dbReference>
<dbReference type="PANTHER" id="PTHR12555:SF13">
    <property type="entry name" value="UBIQUITIN RECOGNITION FACTOR IN ER-ASSOCIATED DEGRADATION PROTEIN 1"/>
    <property type="match status" value="1"/>
</dbReference>
<dbReference type="Gene3D" id="3.10.330.10">
    <property type="match status" value="1"/>
</dbReference>
<evidence type="ECO:0000256" key="1">
    <source>
        <dbReference type="ARBA" id="ARBA00006043"/>
    </source>
</evidence>
<feature type="chain" id="PRO_5036192018" evidence="3">
    <location>
        <begin position="21"/>
        <end position="312"/>
    </location>
</feature>
<dbReference type="InterPro" id="IPR055417">
    <property type="entry name" value="UFD1_N1"/>
</dbReference>
<gene>
    <name evidence="6" type="ORF">SMAR0320_LOCUS10603</name>
    <name evidence="7" type="ORF">SMAR0320_LOCUS10604</name>
</gene>
<dbReference type="Pfam" id="PF03152">
    <property type="entry name" value="UFD1_N1"/>
    <property type="match status" value="1"/>
</dbReference>
<name>A0A6U3VNR1_9STRA</name>
<keyword evidence="3" id="KW-0732">Signal</keyword>